<dbReference type="EMBL" id="DAARWD010000004">
    <property type="protein sequence ID" value="HAE4188370.1"/>
    <property type="molecule type" value="Genomic_DNA"/>
</dbReference>
<organism evidence="3">
    <name type="scientific">Salmonella enterica subsp. houtenae serovar 1,40:z4,z32:-</name>
    <dbReference type="NCBI Taxonomy" id="1967604"/>
    <lineage>
        <taxon>Bacteria</taxon>
        <taxon>Pseudomonadati</taxon>
        <taxon>Pseudomonadota</taxon>
        <taxon>Gammaproteobacteria</taxon>
        <taxon>Enterobacterales</taxon>
        <taxon>Enterobacteriaceae</taxon>
        <taxon>Salmonella</taxon>
    </lineage>
</organism>
<evidence type="ECO:0000256" key="2">
    <source>
        <dbReference type="SAM" id="SignalP"/>
    </source>
</evidence>
<evidence type="ECO:0008006" key="4">
    <source>
        <dbReference type="Google" id="ProtNLM"/>
    </source>
</evidence>
<evidence type="ECO:0000313" key="3">
    <source>
        <dbReference type="EMBL" id="HAE4188370.1"/>
    </source>
</evidence>
<accession>A0A730W6T8</accession>
<sequence length="74" mass="8242">MRHRIFFPLLLVLSATSFSASAMAASDSKPPPDNTKHSSSGWPPTPVPYIRPTWCNNWPSDILKPPEWCQICGC</sequence>
<evidence type="ECO:0000256" key="1">
    <source>
        <dbReference type="SAM" id="MobiDB-lite"/>
    </source>
</evidence>
<name>A0A730W6T8_SALHO</name>
<gene>
    <name evidence="3" type="ORF">GND90_001317</name>
</gene>
<feature type="signal peptide" evidence="2">
    <location>
        <begin position="1"/>
        <end position="24"/>
    </location>
</feature>
<reference evidence="3" key="1">
    <citation type="journal article" date="2018" name="Genome Biol.">
        <title>SKESA: strategic k-mer extension for scrupulous assemblies.</title>
        <authorList>
            <person name="Souvorov A."/>
            <person name="Agarwala R."/>
            <person name="Lipman D.J."/>
        </authorList>
    </citation>
    <scope>NUCLEOTIDE SEQUENCE</scope>
    <source>
        <strain evidence="3">23-88</strain>
    </source>
</reference>
<proteinExistence type="predicted"/>
<dbReference type="InterPro" id="IPR029335">
    <property type="entry name" value="PAGK"/>
</dbReference>
<feature type="chain" id="PRO_5028421380" description="Phage virulence factor" evidence="2">
    <location>
        <begin position="25"/>
        <end position="74"/>
    </location>
</feature>
<keyword evidence="2" id="KW-0732">Signal</keyword>
<dbReference type="AlphaFoldDB" id="A0A730W6T8"/>
<protein>
    <recommendedName>
        <fullName evidence="4">Phage virulence factor</fullName>
    </recommendedName>
</protein>
<feature type="region of interest" description="Disordered" evidence="1">
    <location>
        <begin position="23"/>
        <end position="45"/>
    </location>
</feature>
<comment type="caution">
    <text evidence="3">The sequence shown here is derived from an EMBL/GenBank/DDBJ whole genome shotgun (WGS) entry which is preliminary data.</text>
</comment>
<dbReference type="Pfam" id="PF15284">
    <property type="entry name" value="PAGK"/>
    <property type="match status" value="1"/>
</dbReference>
<reference evidence="3" key="2">
    <citation type="submission" date="2018-07" db="EMBL/GenBank/DDBJ databases">
        <authorList>
            <consortium name="NCBI Pathogen Detection Project"/>
        </authorList>
    </citation>
    <scope>NUCLEOTIDE SEQUENCE</scope>
    <source>
        <strain evidence="3">23-88</strain>
    </source>
</reference>